<evidence type="ECO:0000313" key="3">
    <source>
        <dbReference type="Proteomes" id="UP000644020"/>
    </source>
</evidence>
<feature type="compositionally biased region" description="Basic residues" evidence="1">
    <location>
        <begin position="21"/>
        <end position="33"/>
    </location>
</feature>
<gene>
    <name evidence="2" type="ORF">GCM10010305_21810</name>
</gene>
<dbReference type="EMBL" id="BMUL01000004">
    <property type="protein sequence ID" value="GHA78203.1"/>
    <property type="molecule type" value="Genomic_DNA"/>
</dbReference>
<evidence type="ECO:0000256" key="1">
    <source>
        <dbReference type="SAM" id="MobiDB-lite"/>
    </source>
</evidence>
<organism evidence="2 3">
    <name type="scientific">Streptomyces termitum</name>
    <dbReference type="NCBI Taxonomy" id="67368"/>
    <lineage>
        <taxon>Bacteria</taxon>
        <taxon>Bacillati</taxon>
        <taxon>Actinomycetota</taxon>
        <taxon>Actinomycetes</taxon>
        <taxon>Kitasatosporales</taxon>
        <taxon>Streptomycetaceae</taxon>
        <taxon>Streptomyces</taxon>
    </lineage>
</organism>
<accession>A0A918SY11</accession>
<reference evidence="2" key="1">
    <citation type="journal article" date="2014" name="Int. J. Syst. Evol. Microbiol.">
        <title>Complete genome sequence of Corynebacterium casei LMG S-19264T (=DSM 44701T), isolated from a smear-ripened cheese.</title>
        <authorList>
            <consortium name="US DOE Joint Genome Institute (JGI-PGF)"/>
            <person name="Walter F."/>
            <person name="Albersmeier A."/>
            <person name="Kalinowski J."/>
            <person name="Ruckert C."/>
        </authorList>
    </citation>
    <scope>NUCLEOTIDE SEQUENCE</scope>
    <source>
        <strain evidence="2">JCM 4518</strain>
    </source>
</reference>
<sequence>MAQPSPTVRCEQCRGPIKQPKTGRPKLYCKPRCRREAQRDRDRDRARRDPDGLRKAWGPVTDDLLDRAIQLRSGRQKPLEDVLRLADAAASDIEALVAVAVNNARRQEESWEEIGRSAGMSAASARARWGGNRVRRLLRARKAARGFPPESRCPSVPAGSDPHDAQGDPGDVVRGAKGGKR</sequence>
<evidence type="ECO:0000313" key="2">
    <source>
        <dbReference type="EMBL" id="GHA78203.1"/>
    </source>
</evidence>
<comment type="caution">
    <text evidence="2">The sequence shown here is derived from an EMBL/GenBank/DDBJ whole genome shotgun (WGS) entry which is preliminary data.</text>
</comment>
<keyword evidence="3" id="KW-1185">Reference proteome</keyword>
<feature type="compositionally biased region" description="Basic and acidic residues" evidence="1">
    <location>
        <begin position="34"/>
        <end position="54"/>
    </location>
</feature>
<dbReference type="Proteomes" id="UP000644020">
    <property type="component" value="Unassembled WGS sequence"/>
</dbReference>
<feature type="region of interest" description="Disordered" evidence="1">
    <location>
        <begin position="1"/>
        <end position="57"/>
    </location>
</feature>
<proteinExistence type="predicted"/>
<name>A0A918SY11_9ACTN</name>
<reference evidence="2" key="2">
    <citation type="submission" date="2020-09" db="EMBL/GenBank/DDBJ databases">
        <authorList>
            <person name="Sun Q."/>
            <person name="Ohkuma M."/>
        </authorList>
    </citation>
    <scope>NUCLEOTIDE SEQUENCE</scope>
    <source>
        <strain evidence="2">JCM 4518</strain>
    </source>
</reference>
<protein>
    <submittedName>
        <fullName evidence="2">Uncharacterized protein</fullName>
    </submittedName>
</protein>
<feature type="region of interest" description="Disordered" evidence="1">
    <location>
        <begin position="140"/>
        <end position="181"/>
    </location>
</feature>
<dbReference type="RefSeq" id="WP_189976369.1">
    <property type="nucleotide sequence ID" value="NZ_BMUL01000004.1"/>
</dbReference>
<dbReference type="AlphaFoldDB" id="A0A918SY11"/>